<feature type="transmembrane region" description="Helical" evidence="6">
    <location>
        <begin position="172"/>
        <end position="202"/>
    </location>
</feature>
<feature type="transmembrane region" description="Helical" evidence="6">
    <location>
        <begin position="86"/>
        <end position="109"/>
    </location>
</feature>
<feature type="compositionally biased region" description="Basic and acidic residues" evidence="5">
    <location>
        <begin position="258"/>
        <end position="270"/>
    </location>
</feature>
<feature type="region of interest" description="Disordered" evidence="5">
    <location>
        <begin position="212"/>
        <end position="306"/>
    </location>
</feature>
<dbReference type="SUPFAM" id="SSF81321">
    <property type="entry name" value="Family A G protein-coupled receptor-like"/>
    <property type="match status" value="1"/>
</dbReference>
<evidence type="ECO:0000313" key="8">
    <source>
        <dbReference type="Proteomes" id="UP000007148"/>
    </source>
</evidence>
<dbReference type="PANTHER" id="PTHR23112">
    <property type="entry name" value="G PROTEIN-COUPLED RECEPTOR 157-RELATED"/>
    <property type="match status" value="1"/>
</dbReference>
<keyword evidence="3 6" id="KW-1133">Transmembrane helix</keyword>
<dbReference type="InParanoid" id="G4TTP1"/>
<keyword evidence="4 6" id="KW-0472">Membrane</keyword>
<evidence type="ECO:0000256" key="4">
    <source>
        <dbReference type="ARBA" id="ARBA00023136"/>
    </source>
</evidence>
<evidence type="ECO:0000256" key="1">
    <source>
        <dbReference type="ARBA" id="ARBA00004141"/>
    </source>
</evidence>
<dbReference type="PANTHER" id="PTHR23112:SF0">
    <property type="entry name" value="TRANSMEMBRANE PROTEIN 116"/>
    <property type="match status" value="1"/>
</dbReference>
<evidence type="ECO:0000256" key="5">
    <source>
        <dbReference type="SAM" id="MobiDB-lite"/>
    </source>
</evidence>
<feature type="region of interest" description="Disordered" evidence="5">
    <location>
        <begin position="512"/>
        <end position="531"/>
    </location>
</feature>
<dbReference type="HOGENOM" id="CLU_465476_0_0_1"/>
<dbReference type="Proteomes" id="UP000007148">
    <property type="component" value="Unassembled WGS sequence"/>
</dbReference>
<evidence type="ECO:0000256" key="2">
    <source>
        <dbReference type="ARBA" id="ARBA00022692"/>
    </source>
</evidence>
<name>G4TTP1_SERID</name>
<accession>G4TTP1</accession>
<feature type="compositionally biased region" description="Basic and acidic residues" evidence="5">
    <location>
        <begin position="223"/>
        <end position="234"/>
    </location>
</feature>
<gene>
    <name evidence="7" type="ORF">PIIN_08635</name>
</gene>
<dbReference type="AlphaFoldDB" id="G4TTP1"/>
<feature type="transmembrane region" description="Helical" evidence="6">
    <location>
        <begin position="389"/>
        <end position="413"/>
    </location>
</feature>
<comment type="caution">
    <text evidence="7">The sequence shown here is derived from an EMBL/GenBank/DDBJ whole genome shotgun (WGS) entry which is preliminary data.</text>
</comment>
<dbReference type="GO" id="GO:0005886">
    <property type="term" value="C:plasma membrane"/>
    <property type="evidence" value="ECO:0007669"/>
    <property type="project" value="TreeGrafter"/>
</dbReference>
<dbReference type="EMBL" id="CAFZ01000343">
    <property type="protein sequence ID" value="CCA74684.1"/>
    <property type="molecule type" value="Genomic_DNA"/>
</dbReference>
<feature type="transmembrane region" description="Helical" evidence="6">
    <location>
        <begin position="433"/>
        <end position="455"/>
    </location>
</feature>
<evidence type="ECO:0000256" key="3">
    <source>
        <dbReference type="ARBA" id="ARBA00022989"/>
    </source>
</evidence>
<feature type="transmembrane region" description="Helical" evidence="6">
    <location>
        <begin position="130"/>
        <end position="152"/>
    </location>
</feature>
<keyword evidence="8" id="KW-1185">Reference proteome</keyword>
<evidence type="ECO:0000256" key="6">
    <source>
        <dbReference type="SAM" id="Phobius"/>
    </source>
</evidence>
<dbReference type="OrthoDB" id="3251871at2759"/>
<keyword evidence="2 6" id="KW-0812">Transmembrane</keyword>
<dbReference type="GO" id="GO:0007189">
    <property type="term" value="P:adenylate cyclase-activating G protein-coupled receptor signaling pathway"/>
    <property type="evidence" value="ECO:0007669"/>
    <property type="project" value="TreeGrafter"/>
</dbReference>
<sequence>MNNATIPVPETSGTSNATIMACNAISIAACASTLALYFTLLSTSKYRRLMRRTSLVLAACMASSDLVLHCANLAGYGPLPEGFLCAWVGGFLFAGPSMLSIFYSCCIALNSQLAFVLHRRPSARALKYYVVLPFILMMIISCSALATGSFGYDQSWGYCWYNTVNVPPDLVLIRIIFTYSLPTLLCILYLVFATITITFAVFGKYGPFRYRDGSPSPSSPRRPSTERAVGDSARRNAPKSSPPPVPTSGGAKPTADPTRVDDAGCDKGPNERPSIAGSPLYPINVYPPTSPGVTPDTDVDARSSEHHTFPPLSIFALQQDGKILRAPHKGSQRGLLAMLIKSKMATAHSQDASYIKEAKHAPEDTKDSASVRVGGAPKTSMKDVVVRQLTFRLIGYIVAPILCLLPGIILDLVAKVFPKLVVPSSLNGLLDGLNGLIGLFNSILMLSDPSLLAVWNDVRVRSARQFNPIRRVLGLGSRNGERIEEVAEAVDDSQRQAEARVAVDNSIFARTRRDEEEGEEYEEAKAEDANESLQVNVEEHKRGRSPFAKRGRPRAPLQVHVQVNVTQRVMKRQSRVELMENWLSGL</sequence>
<reference evidence="7 8" key="1">
    <citation type="journal article" date="2011" name="PLoS Pathog.">
        <title>Endophytic Life Strategies Decoded by Genome and Transcriptome Analyses of the Mutualistic Root Symbiont Piriformospora indica.</title>
        <authorList>
            <person name="Zuccaro A."/>
            <person name="Lahrmann U."/>
            <person name="Guldener U."/>
            <person name="Langen G."/>
            <person name="Pfiffi S."/>
            <person name="Biedenkopf D."/>
            <person name="Wong P."/>
            <person name="Samans B."/>
            <person name="Grimm C."/>
            <person name="Basiewicz M."/>
            <person name="Murat C."/>
            <person name="Martin F."/>
            <person name="Kogel K.H."/>
        </authorList>
    </citation>
    <scope>NUCLEOTIDE SEQUENCE [LARGE SCALE GENOMIC DNA]</scope>
    <source>
        <strain evidence="7 8">DSM 11827</strain>
    </source>
</reference>
<proteinExistence type="predicted"/>
<dbReference type="Gene3D" id="1.20.1070.10">
    <property type="entry name" value="Rhodopsin 7-helix transmembrane proteins"/>
    <property type="match status" value="1"/>
</dbReference>
<comment type="subcellular location">
    <subcellularLocation>
        <location evidence="1">Membrane</location>
        <topology evidence="1">Multi-pass membrane protein</topology>
    </subcellularLocation>
</comment>
<dbReference type="GO" id="GO:0004930">
    <property type="term" value="F:G protein-coupled receptor activity"/>
    <property type="evidence" value="ECO:0007669"/>
    <property type="project" value="TreeGrafter"/>
</dbReference>
<protein>
    <submittedName>
        <fullName evidence="7">Uncharacterized protein</fullName>
    </submittedName>
</protein>
<feature type="transmembrane region" description="Helical" evidence="6">
    <location>
        <begin position="53"/>
        <end position="74"/>
    </location>
</feature>
<organism evidence="7 8">
    <name type="scientific">Serendipita indica (strain DSM 11827)</name>
    <name type="common">Root endophyte fungus</name>
    <name type="synonym">Piriformospora indica</name>
    <dbReference type="NCBI Taxonomy" id="1109443"/>
    <lineage>
        <taxon>Eukaryota</taxon>
        <taxon>Fungi</taxon>
        <taxon>Dikarya</taxon>
        <taxon>Basidiomycota</taxon>
        <taxon>Agaricomycotina</taxon>
        <taxon>Agaricomycetes</taxon>
        <taxon>Sebacinales</taxon>
        <taxon>Serendipitaceae</taxon>
        <taxon>Serendipita</taxon>
    </lineage>
</organism>
<evidence type="ECO:0000313" key="7">
    <source>
        <dbReference type="EMBL" id="CCA74684.1"/>
    </source>
</evidence>
<feature type="transmembrane region" description="Helical" evidence="6">
    <location>
        <begin position="17"/>
        <end position="41"/>
    </location>
</feature>